<dbReference type="Proteomes" id="UP000001812">
    <property type="component" value="Chromosome II"/>
</dbReference>
<sequence length="95" mass="10532">MRACASRASAEVRDILDTSDDGRRARSGELAGACDTRRKKRLAAGRRLPWTNPGACRAALAWCTPMPTVRTPIFAPTIQNGVRLLRERRCRDDPP</sequence>
<organism evidence="1">
    <name type="scientific">Burkholderia pseudomallei 1710a</name>
    <dbReference type="NCBI Taxonomy" id="320371"/>
    <lineage>
        <taxon>Bacteria</taxon>
        <taxon>Pseudomonadati</taxon>
        <taxon>Pseudomonadota</taxon>
        <taxon>Betaproteobacteria</taxon>
        <taxon>Burkholderiales</taxon>
        <taxon>Burkholderiaceae</taxon>
        <taxon>Burkholderia</taxon>
        <taxon>pseudomallei group</taxon>
    </lineage>
</organism>
<accession>A0A0E1VW13</accession>
<dbReference type="RefSeq" id="WP_004527952.1">
    <property type="nucleotide sequence ID" value="NZ_CM000833.1"/>
</dbReference>
<name>A0A0E1VW13_BURPE</name>
<gene>
    <name evidence="1" type="ORF">BURPS1710A_A0066</name>
</gene>
<evidence type="ECO:0000313" key="1">
    <source>
        <dbReference type="EMBL" id="EET04324.1"/>
    </source>
</evidence>
<dbReference type="AlphaFoldDB" id="A0A0E1VW13"/>
<proteinExistence type="predicted"/>
<dbReference type="HOGENOM" id="CLU_2521266_0_0_4"/>
<dbReference type="EMBL" id="CM000833">
    <property type="protein sequence ID" value="EET04324.1"/>
    <property type="molecule type" value="Genomic_DNA"/>
</dbReference>
<reference evidence="1" key="1">
    <citation type="submission" date="2009-05" db="EMBL/GenBank/DDBJ databases">
        <authorList>
            <person name="Harkins D.M."/>
            <person name="DeShazer D."/>
            <person name="Woods D.E."/>
            <person name="Brinkac L.M."/>
            <person name="Brown K.A."/>
            <person name="Hung G.C."/>
            <person name="Tuanyok A."/>
            <person name="Zhang B."/>
            <person name="Nierman W.C."/>
        </authorList>
    </citation>
    <scope>NUCLEOTIDE SEQUENCE [LARGE SCALE GENOMIC DNA]</scope>
    <source>
        <strain evidence="1">1710a</strain>
    </source>
</reference>
<protein>
    <submittedName>
        <fullName evidence="1">Uncharacterized protein</fullName>
    </submittedName>
</protein>
<dbReference type="GeneID" id="92976204"/>